<evidence type="ECO:0000313" key="1">
    <source>
        <dbReference type="EMBL" id="CAB4595289.1"/>
    </source>
</evidence>
<dbReference type="AlphaFoldDB" id="A0A6J6G5Z7"/>
<evidence type="ECO:0000313" key="2">
    <source>
        <dbReference type="EMBL" id="CAB4624150.1"/>
    </source>
</evidence>
<organism evidence="1">
    <name type="scientific">freshwater metagenome</name>
    <dbReference type="NCBI Taxonomy" id="449393"/>
    <lineage>
        <taxon>unclassified sequences</taxon>
        <taxon>metagenomes</taxon>
        <taxon>ecological metagenomes</taxon>
    </lineage>
</organism>
<reference evidence="1" key="1">
    <citation type="submission" date="2020-05" db="EMBL/GenBank/DDBJ databases">
        <authorList>
            <person name="Chiriac C."/>
            <person name="Salcher M."/>
            <person name="Ghai R."/>
            <person name="Kavagutti S V."/>
        </authorList>
    </citation>
    <scope>NUCLEOTIDE SEQUENCE</scope>
</reference>
<gene>
    <name evidence="1" type="ORF">UFOPK1762_01582</name>
    <name evidence="2" type="ORF">UFOPK1906_01038</name>
    <name evidence="3" type="ORF">UFOPK3927_01705</name>
</gene>
<accession>A0A6J6G5Z7</accession>
<dbReference type="EMBL" id="CAEZTY010000079">
    <property type="protein sequence ID" value="CAB4595289.1"/>
    <property type="molecule type" value="Genomic_DNA"/>
</dbReference>
<protein>
    <submittedName>
        <fullName evidence="1">Unannotated protein</fullName>
    </submittedName>
</protein>
<dbReference type="EMBL" id="CAFBOK010000257">
    <property type="protein sequence ID" value="CAB4997958.1"/>
    <property type="molecule type" value="Genomic_DNA"/>
</dbReference>
<sequence length="93" mass="10216">MDLFVTSQRAELVDAGLHIVTSNALTSIDGIEVDLIDDAAIGVNRIVGHCNTEIALGFKHSKPQFPFENDFLFRRPQSDHLSARVTSSKNIGH</sequence>
<proteinExistence type="predicted"/>
<name>A0A6J6G5Z7_9ZZZZ</name>
<evidence type="ECO:0000313" key="3">
    <source>
        <dbReference type="EMBL" id="CAB4997958.1"/>
    </source>
</evidence>
<dbReference type="EMBL" id="CAEZVC010000060">
    <property type="protein sequence ID" value="CAB4624150.1"/>
    <property type="molecule type" value="Genomic_DNA"/>
</dbReference>